<dbReference type="OrthoDB" id="336088at2759"/>
<dbReference type="PANTHER" id="PTHR13793">
    <property type="entry name" value="PHD FINGER PROTEINS"/>
    <property type="match status" value="1"/>
</dbReference>
<evidence type="ECO:0000256" key="4">
    <source>
        <dbReference type="PROSITE-ProRule" id="PRU00146"/>
    </source>
</evidence>
<evidence type="ECO:0000256" key="3">
    <source>
        <dbReference type="ARBA" id="ARBA00022833"/>
    </source>
</evidence>
<dbReference type="SMART" id="SM00249">
    <property type="entry name" value="PHD"/>
    <property type="match status" value="4"/>
</dbReference>
<dbReference type="InterPro" id="IPR034732">
    <property type="entry name" value="EPHD"/>
</dbReference>
<dbReference type="EMBL" id="GBXI01015060">
    <property type="protein sequence ID" value="JAC99231.1"/>
    <property type="molecule type" value="Transcribed_RNA"/>
</dbReference>
<dbReference type="AlphaFoldDB" id="A0A0A1WK65"/>
<feature type="region of interest" description="Disordered" evidence="5">
    <location>
        <begin position="503"/>
        <end position="523"/>
    </location>
</feature>
<feature type="domain" description="PHD-type" evidence="6">
    <location>
        <begin position="973"/>
        <end position="1026"/>
    </location>
</feature>
<reference evidence="8" key="1">
    <citation type="submission" date="2014-11" db="EMBL/GenBank/DDBJ databases">
        <authorList>
            <person name="Geib S."/>
        </authorList>
    </citation>
    <scope>NUCLEOTIDE SEQUENCE</scope>
</reference>
<dbReference type="Gene3D" id="2.30.30.1150">
    <property type="match status" value="2"/>
</dbReference>
<dbReference type="GeneID" id="105219241"/>
<dbReference type="InterPro" id="IPR019786">
    <property type="entry name" value="Zinc_finger_PHD-type_CS"/>
</dbReference>
<dbReference type="InterPro" id="IPR019787">
    <property type="entry name" value="Znf_PHD-finger"/>
</dbReference>
<feature type="region of interest" description="Disordered" evidence="5">
    <location>
        <begin position="802"/>
        <end position="862"/>
    </location>
</feature>
<feature type="region of interest" description="Disordered" evidence="5">
    <location>
        <begin position="945"/>
        <end position="964"/>
    </location>
</feature>
<feature type="domain" description="PHD-type" evidence="6">
    <location>
        <begin position="581"/>
        <end position="635"/>
    </location>
</feature>
<name>A0A0A1WK65_ZEUCU</name>
<feature type="compositionally biased region" description="Basic residues" evidence="5">
    <location>
        <begin position="814"/>
        <end position="828"/>
    </location>
</feature>
<sequence>MSLKRMRQPKMTTQALLDFDLGESSSDSDFRIEDHDSEEDRDTNDEGNSSENSSEENESDSDDLYNEQYSDNSHQNIKQNEIDDFSNTEFMGCNEISKVLQNLETNKYTESKLPVKSICCVCLGDRSDDSNEIIECDGCGVSVHEGCYGVNDNVSISSTNSTCSTEPWFCEACRAGVSEPICELCPNKGGIYKETDVGKWVHLICALYIPGVAFGEVDQLSSVTLFEMPYSKWGAKVCSLCETPRFARTGVCIGCDAGMCKTYFHVTCAQTAGFLTEAHHEEADAADPFFAHCKVHSEKEMIKRRKRNYHNLRLNMQQKQKDKKLLKFDDPCPAQLRIQRKLLKYQSKYSQSKKLKPDPWVPTQKMSRLLTTSASACKRLLAKADIMAVDVELLERQEAQIAALTDIRKKWHIAPAFSVEFIGYYLDRISRTHELKLQLSDMIENNLGLSKEQDLLRTTYDSRLDMNKDLKSRQDSLISTISQLHNEINFMCPNKIFPNPSNIGHAQYESNKSASTPPSRPISVPTAAALKMGVGFPLAHLGPPGTKVDSTRLLSTHAKSSPIASGGASSAPSTPTLNVQTFECGICKRTTDQHLLAKCDTCKLHYHLSCLNPPLTRHPKKSKLYGWQCSECDKSEDSEGVTDIPKGPRKSRTRFNKDGSIIALAEAESDTGQPPKRRSVDIQLTKNPTTKNKQINSFSNTIKNDANDKTTPKTEVSSTFILGKKSKCYVPLQNIKKKIQSQAQQAHSPALTPNITQLVHTSLSDEPLLLVLPSVTIPRDMDSIQTPDPDPLALPLNTNTIVSSMEDSSDPNKSGRKQKRKDKHRSKHNISSDTERSPNKEHKRKRKKKIHDHDTENPQESIPKIKIKFKTLPLPGEVTPEAQFFYVSADMVRSAEEASRPTSVETVEDLTPVLVEESSAGRSKSEIMVDQPDLTVMKVPLITRKTSPRKTAGKRNSQLSNSKSATIIQSPSSIVCCICKDVGSSGNAVTCDECHKHYHFTCLDPPLKKTPKIRGYSWHCADCDPTDEEKK</sequence>
<feature type="compositionally biased region" description="Polar residues" evidence="5">
    <location>
        <begin position="503"/>
        <end position="517"/>
    </location>
</feature>
<feature type="region of interest" description="Disordered" evidence="5">
    <location>
        <begin position="1"/>
        <end position="75"/>
    </location>
</feature>
<feature type="compositionally biased region" description="Polar residues" evidence="5">
    <location>
        <begin position="954"/>
        <end position="964"/>
    </location>
</feature>
<keyword evidence="3" id="KW-0862">Zinc</keyword>
<keyword evidence="2 4" id="KW-0863">Zinc-finger</keyword>
<feature type="compositionally biased region" description="Acidic residues" evidence="5">
    <location>
        <begin position="53"/>
        <end position="65"/>
    </location>
</feature>
<dbReference type="InterPro" id="IPR013083">
    <property type="entry name" value="Znf_RING/FYVE/PHD"/>
</dbReference>
<evidence type="ECO:0000259" key="6">
    <source>
        <dbReference type="PROSITE" id="PS50016"/>
    </source>
</evidence>
<dbReference type="Gene3D" id="3.30.40.10">
    <property type="entry name" value="Zinc/RING finger domain, C3HC4 (zinc finger)"/>
    <property type="match status" value="2"/>
</dbReference>
<evidence type="ECO:0000313" key="8">
    <source>
        <dbReference type="EMBL" id="JAC99231.1"/>
    </source>
</evidence>
<dbReference type="SUPFAM" id="SSF57903">
    <property type="entry name" value="FYVE/PHD zinc finger"/>
    <property type="match status" value="3"/>
</dbReference>
<dbReference type="CDD" id="cd15561">
    <property type="entry name" value="PHD1_PHF14"/>
    <property type="match status" value="1"/>
</dbReference>
<gene>
    <name evidence="8" type="primary">PHF14</name>
    <name evidence="8" type="ORF">g.2909</name>
</gene>
<reference evidence="8" key="2">
    <citation type="journal article" date="2015" name="Gigascience">
        <title>Reconstructing a comprehensive transcriptome assembly of a white-pupal translocated strain of the pest fruit fly Bactrocera cucurbitae.</title>
        <authorList>
            <person name="Sim S.B."/>
            <person name="Calla B."/>
            <person name="Hall B."/>
            <person name="DeRego T."/>
            <person name="Geib S.M."/>
        </authorList>
    </citation>
    <scope>NUCLEOTIDE SEQUENCE</scope>
</reference>
<evidence type="ECO:0000259" key="7">
    <source>
        <dbReference type="PROSITE" id="PS51805"/>
    </source>
</evidence>
<proteinExistence type="predicted"/>
<feature type="compositionally biased region" description="Acidic residues" evidence="5">
    <location>
        <begin position="35"/>
        <end position="45"/>
    </location>
</feature>
<evidence type="ECO:0000256" key="2">
    <source>
        <dbReference type="ARBA" id="ARBA00022771"/>
    </source>
</evidence>
<keyword evidence="1" id="KW-0479">Metal-binding</keyword>
<dbReference type="PROSITE" id="PS51805">
    <property type="entry name" value="EPHD"/>
    <property type="match status" value="1"/>
</dbReference>
<feature type="compositionally biased region" description="Basic residues" evidence="5">
    <location>
        <begin position="841"/>
        <end position="850"/>
    </location>
</feature>
<protein>
    <submittedName>
        <fullName evidence="8">PHD finger protein 14</fullName>
    </submittedName>
</protein>
<dbReference type="GO" id="GO:0006357">
    <property type="term" value="P:regulation of transcription by RNA polymerase II"/>
    <property type="evidence" value="ECO:0007669"/>
    <property type="project" value="TreeGrafter"/>
</dbReference>
<dbReference type="PROSITE" id="PS50016">
    <property type="entry name" value="ZF_PHD_2"/>
    <property type="match status" value="3"/>
</dbReference>
<dbReference type="CDD" id="cd15562">
    <property type="entry name" value="PHD2_PHF14"/>
    <property type="match status" value="1"/>
</dbReference>
<organism evidence="8">
    <name type="scientific">Zeugodacus cucurbitae</name>
    <name type="common">Melon fruit fly</name>
    <name type="synonym">Bactrocera cucurbitae</name>
    <dbReference type="NCBI Taxonomy" id="28588"/>
    <lineage>
        <taxon>Eukaryota</taxon>
        <taxon>Metazoa</taxon>
        <taxon>Ecdysozoa</taxon>
        <taxon>Arthropoda</taxon>
        <taxon>Hexapoda</taxon>
        <taxon>Insecta</taxon>
        <taxon>Pterygota</taxon>
        <taxon>Neoptera</taxon>
        <taxon>Endopterygota</taxon>
        <taxon>Diptera</taxon>
        <taxon>Brachycera</taxon>
        <taxon>Muscomorpha</taxon>
        <taxon>Tephritoidea</taxon>
        <taxon>Tephritidae</taxon>
        <taxon>Zeugodacus</taxon>
        <taxon>Zeugodacus</taxon>
    </lineage>
</organism>
<dbReference type="PROSITE" id="PS01359">
    <property type="entry name" value="ZF_PHD_1"/>
    <property type="match status" value="2"/>
</dbReference>
<dbReference type="InterPro" id="IPR001965">
    <property type="entry name" value="Znf_PHD"/>
</dbReference>
<evidence type="ECO:0000256" key="5">
    <source>
        <dbReference type="SAM" id="MobiDB-lite"/>
    </source>
</evidence>
<dbReference type="CDD" id="cd15674">
    <property type="entry name" value="ePHD_PHF14"/>
    <property type="match status" value="1"/>
</dbReference>
<dbReference type="InterPro" id="IPR050701">
    <property type="entry name" value="Histone_Mod_Regulator"/>
</dbReference>
<dbReference type="Pfam" id="PF13832">
    <property type="entry name" value="zf-HC5HC2H_2"/>
    <property type="match status" value="1"/>
</dbReference>
<accession>A0A0A1WK65</accession>
<feature type="domain" description="PHD-type" evidence="6">
    <location>
        <begin position="116"/>
        <end position="176"/>
    </location>
</feature>
<evidence type="ECO:0000256" key="1">
    <source>
        <dbReference type="ARBA" id="ARBA00022723"/>
    </source>
</evidence>
<dbReference type="PANTHER" id="PTHR13793:SF150">
    <property type="entry name" value="PHD FINGER PROTEIN 14"/>
    <property type="match status" value="1"/>
</dbReference>
<feature type="domain" description="PHD-type" evidence="7">
    <location>
        <begin position="179"/>
        <end position="297"/>
    </location>
</feature>
<dbReference type="GO" id="GO:0008270">
    <property type="term" value="F:zinc ion binding"/>
    <property type="evidence" value="ECO:0007669"/>
    <property type="project" value="UniProtKB-KW"/>
</dbReference>
<dbReference type="CDD" id="cd15563">
    <property type="entry name" value="PHD3_PHF14"/>
    <property type="match status" value="1"/>
</dbReference>
<dbReference type="InterPro" id="IPR011011">
    <property type="entry name" value="Znf_FYVE_PHD"/>
</dbReference>
<dbReference type="Pfam" id="PF00628">
    <property type="entry name" value="PHD"/>
    <property type="match status" value="3"/>
</dbReference>